<sequence length="178" mass="21299">MKKIFLLSVLLLLNLSIFTVKAQEITWDDILLERSIKELHNILSASNDDMEREFMGNHLLIREDGYLLDNQYFDTNTTRRIKEKNLGDNLFCNKREFSKVFSLLKTNKISFLKATVKKFHFNSKNEYYIFFETMSAIKSKGSTIDFHYYNTYAVFLYKWNDNYNKGDYELNKSQLFRN</sequence>
<dbReference type="AlphaFoldDB" id="A0A1G7VZ15"/>
<dbReference type="Proteomes" id="UP000199203">
    <property type="component" value="Unassembled WGS sequence"/>
</dbReference>
<name>A0A1G7VZ15_9FLAO</name>
<feature type="chain" id="PRO_5011758471" evidence="1">
    <location>
        <begin position="23"/>
        <end position="178"/>
    </location>
</feature>
<organism evidence="2 3">
    <name type="scientific">Epilithonimonas hungarica</name>
    <dbReference type="NCBI Taxonomy" id="454006"/>
    <lineage>
        <taxon>Bacteria</taxon>
        <taxon>Pseudomonadati</taxon>
        <taxon>Bacteroidota</taxon>
        <taxon>Flavobacteriia</taxon>
        <taxon>Flavobacteriales</taxon>
        <taxon>Weeksellaceae</taxon>
        <taxon>Chryseobacterium group</taxon>
        <taxon>Epilithonimonas</taxon>
    </lineage>
</organism>
<protein>
    <submittedName>
        <fullName evidence="2">Uncharacterized protein</fullName>
    </submittedName>
</protein>
<dbReference type="STRING" id="454006.SAMN05421825_3765"/>
<keyword evidence="1" id="KW-0732">Signal</keyword>
<proteinExistence type="predicted"/>
<evidence type="ECO:0000256" key="1">
    <source>
        <dbReference type="SAM" id="SignalP"/>
    </source>
</evidence>
<reference evidence="3" key="1">
    <citation type="submission" date="2016-10" db="EMBL/GenBank/DDBJ databases">
        <authorList>
            <person name="Varghese N."/>
            <person name="Submissions S."/>
        </authorList>
    </citation>
    <scope>NUCLEOTIDE SEQUENCE [LARGE SCALE GENOMIC DNA]</scope>
    <source>
        <strain evidence="3">DSM 19684</strain>
    </source>
</reference>
<gene>
    <name evidence="2" type="ORF">SAMN05421825_3765</name>
</gene>
<dbReference type="EMBL" id="FNBH01000006">
    <property type="protein sequence ID" value="SDG65014.1"/>
    <property type="molecule type" value="Genomic_DNA"/>
</dbReference>
<feature type="signal peptide" evidence="1">
    <location>
        <begin position="1"/>
        <end position="22"/>
    </location>
</feature>
<accession>A0A1G7VZ15</accession>
<evidence type="ECO:0000313" key="2">
    <source>
        <dbReference type="EMBL" id="SDG65014.1"/>
    </source>
</evidence>
<dbReference type="RefSeq" id="WP_089875217.1">
    <property type="nucleotide sequence ID" value="NZ_FNBH01000006.1"/>
</dbReference>
<evidence type="ECO:0000313" key="3">
    <source>
        <dbReference type="Proteomes" id="UP000199203"/>
    </source>
</evidence>
<keyword evidence="3" id="KW-1185">Reference proteome</keyword>